<evidence type="ECO:0000256" key="11">
    <source>
        <dbReference type="ARBA" id="ARBA00067333"/>
    </source>
</evidence>
<dbReference type="PANTHER" id="PTHR47656:SF1">
    <property type="entry name" value="HOMEOBOX PROTEIN MIXL1"/>
    <property type="match status" value="1"/>
</dbReference>
<keyword evidence="6 15" id="KW-0238">DNA-binding</keyword>
<dbReference type="SUPFAM" id="SSF46689">
    <property type="entry name" value="Homeodomain-like"/>
    <property type="match status" value="1"/>
</dbReference>
<evidence type="ECO:0000256" key="9">
    <source>
        <dbReference type="ARBA" id="ARBA00023242"/>
    </source>
</evidence>
<feature type="domain" description="Homeobox" evidence="18">
    <location>
        <begin position="88"/>
        <end position="148"/>
    </location>
</feature>
<dbReference type="Gene3D" id="1.10.10.60">
    <property type="entry name" value="Homeodomain-like"/>
    <property type="match status" value="1"/>
</dbReference>
<feature type="region of interest" description="Disordered" evidence="17">
    <location>
        <begin position="1"/>
        <end position="97"/>
    </location>
</feature>
<dbReference type="GO" id="GO:0001228">
    <property type="term" value="F:DNA-binding transcription activator activity, RNA polymerase II-specific"/>
    <property type="evidence" value="ECO:0007669"/>
    <property type="project" value="InterPro"/>
</dbReference>
<dbReference type="GO" id="GO:0002244">
    <property type="term" value="P:hematopoietic progenitor cell differentiation"/>
    <property type="evidence" value="ECO:0007669"/>
    <property type="project" value="InterPro"/>
</dbReference>
<evidence type="ECO:0000256" key="2">
    <source>
        <dbReference type="ARBA" id="ARBA00005733"/>
    </source>
</evidence>
<evidence type="ECO:0000256" key="8">
    <source>
        <dbReference type="ARBA" id="ARBA00023163"/>
    </source>
</evidence>
<evidence type="ECO:0000256" key="6">
    <source>
        <dbReference type="ARBA" id="ARBA00023125"/>
    </source>
</evidence>
<evidence type="ECO:0000256" key="1">
    <source>
        <dbReference type="ARBA" id="ARBA00004123"/>
    </source>
</evidence>
<dbReference type="PANTHER" id="PTHR47656">
    <property type="entry name" value="HOMEOBOX PROTEIN MIXL"/>
    <property type="match status" value="1"/>
</dbReference>
<name>A0A7J7RUW6_MYOMY</name>
<keyword evidence="9 15" id="KW-0539">Nucleus</keyword>
<keyword evidence="5" id="KW-0805">Transcription regulation</keyword>
<organism evidence="19 20">
    <name type="scientific">Myotis myotis</name>
    <name type="common">Greater mouse-eared bat</name>
    <name type="synonym">Vespertilio myotis</name>
    <dbReference type="NCBI Taxonomy" id="51298"/>
    <lineage>
        <taxon>Eukaryota</taxon>
        <taxon>Metazoa</taxon>
        <taxon>Chordata</taxon>
        <taxon>Craniata</taxon>
        <taxon>Vertebrata</taxon>
        <taxon>Euteleostomi</taxon>
        <taxon>Mammalia</taxon>
        <taxon>Eutheria</taxon>
        <taxon>Laurasiatheria</taxon>
        <taxon>Chiroptera</taxon>
        <taxon>Yangochiroptera</taxon>
        <taxon>Vespertilionidae</taxon>
        <taxon>Myotis</taxon>
    </lineage>
</organism>
<feature type="compositionally biased region" description="Low complexity" evidence="17">
    <location>
        <begin position="153"/>
        <end position="167"/>
    </location>
</feature>
<dbReference type="GO" id="GO:0000978">
    <property type="term" value="F:RNA polymerase II cis-regulatory region sequence-specific DNA binding"/>
    <property type="evidence" value="ECO:0007669"/>
    <property type="project" value="TreeGrafter"/>
</dbReference>
<proteinExistence type="inferred from homology"/>
<comment type="function">
    <text evidence="10">Transcription factor that play a central role in proper axial mesendoderm morphogenesis and endoderm formation. Required for efficient differentiation of cells from the primitive streak stage to blood, by acting early in the recruitment and/or expansion of mesodermal progenitors to the hemangioblastic and hematopoietic lineages. Also involved in the morphogenesis of the heart and the gut during embryogenesis. Acts as a negative regulator of brachyury expression.</text>
</comment>
<dbReference type="InterPro" id="IPR009057">
    <property type="entry name" value="Homeodomain-like_sf"/>
</dbReference>
<keyword evidence="4" id="KW-0221">Differentiation</keyword>
<evidence type="ECO:0000313" key="19">
    <source>
        <dbReference type="EMBL" id="KAF6279941.1"/>
    </source>
</evidence>
<dbReference type="InterPro" id="IPR017970">
    <property type="entry name" value="Homeobox_CS"/>
</dbReference>
<evidence type="ECO:0000256" key="12">
    <source>
        <dbReference type="ARBA" id="ARBA00081099"/>
    </source>
</evidence>
<comment type="subcellular location">
    <subcellularLocation>
        <location evidence="1 15 16">Nucleus</location>
    </subcellularLocation>
</comment>
<keyword evidence="3" id="KW-0217">Developmental protein</keyword>
<dbReference type="Proteomes" id="UP000527355">
    <property type="component" value="Unassembled WGS sequence"/>
</dbReference>
<feature type="compositionally biased region" description="Low complexity" evidence="17">
    <location>
        <begin position="35"/>
        <end position="48"/>
    </location>
</feature>
<feature type="compositionally biased region" description="Basic residues" evidence="17">
    <location>
        <begin position="141"/>
        <end position="150"/>
    </location>
</feature>
<dbReference type="SMART" id="SM00389">
    <property type="entry name" value="HOX"/>
    <property type="match status" value="1"/>
</dbReference>
<evidence type="ECO:0000256" key="15">
    <source>
        <dbReference type="PROSITE-ProRule" id="PRU00108"/>
    </source>
</evidence>
<reference evidence="19 20" key="1">
    <citation type="journal article" date="2020" name="Nature">
        <title>Six reference-quality genomes reveal evolution of bat adaptations.</title>
        <authorList>
            <person name="Jebb D."/>
            <person name="Huang Z."/>
            <person name="Pippel M."/>
            <person name="Hughes G.M."/>
            <person name="Lavrichenko K."/>
            <person name="Devanna P."/>
            <person name="Winkler S."/>
            <person name="Jermiin L.S."/>
            <person name="Skirmuntt E.C."/>
            <person name="Katzourakis A."/>
            <person name="Burkitt-Gray L."/>
            <person name="Ray D.A."/>
            <person name="Sullivan K.A.M."/>
            <person name="Roscito J.G."/>
            <person name="Kirilenko B.M."/>
            <person name="Davalos L.M."/>
            <person name="Corthals A.P."/>
            <person name="Power M.L."/>
            <person name="Jones G."/>
            <person name="Ransome R.D."/>
            <person name="Dechmann D.K.N."/>
            <person name="Locatelli A.G."/>
            <person name="Puechmaille S.J."/>
            <person name="Fedrigo O."/>
            <person name="Jarvis E.D."/>
            <person name="Hiller M."/>
            <person name="Vernes S.C."/>
            <person name="Myers E.W."/>
            <person name="Teeling E.C."/>
        </authorList>
    </citation>
    <scope>NUCLEOTIDE SEQUENCE [LARGE SCALE GENOMIC DNA]</scope>
    <source>
        <strain evidence="19">MMyoMyo1</strain>
        <tissue evidence="19">Flight muscle</tissue>
    </source>
</reference>
<dbReference type="OrthoDB" id="6159439at2759"/>
<feature type="compositionally biased region" description="Pro residues" evidence="17">
    <location>
        <begin position="66"/>
        <end position="80"/>
    </location>
</feature>
<dbReference type="AlphaFoldDB" id="A0A7J7RUW6"/>
<evidence type="ECO:0000256" key="3">
    <source>
        <dbReference type="ARBA" id="ARBA00022473"/>
    </source>
</evidence>
<dbReference type="InterPro" id="IPR042917">
    <property type="entry name" value="MIXL1"/>
</dbReference>
<dbReference type="VEuPathDB" id="HostDB:GeneID_118678740"/>
<evidence type="ECO:0000256" key="16">
    <source>
        <dbReference type="RuleBase" id="RU000682"/>
    </source>
</evidence>
<evidence type="ECO:0000256" key="7">
    <source>
        <dbReference type="ARBA" id="ARBA00023155"/>
    </source>
</evidence>
<dbReference type="GO" id="GO:0001706">
    <property type="term" value="P:endoderm formation"/>
    <property type="evidence" value="ECO:0007669"/>
    <property type="project" value="TreeGrafter"/>
</dbReference>
<dbReference type="EMBL" id="JABWUV010000021">
    <property type="protein sequence ID" value="KAF6279941.1"/>
    <property type="molecule type" value="Genomic_DNA"/>
</dbReference>
<feature type="DNA-binding region" description="Homeobox" evidence="15">
    <location>
        <begin position="90"/>
        <end position="149"/>
    </location>
</feature>
<dbReference type="InterPro" id="IPR001356">
    <property type="entry name" value="HD"/>
</dbReference>
<dbReference type="Pfam" id="PF00046">
    <property type="entry name" value="Homeodomain"/>
    <property type="match status" value="1"/>
</dbReference>
<dbReference type="CDD" id="cd00086">
    <property type="entry name" value="homeodomain"/>
    <property type="match status" value="1"/>
</dbReference>
<feature type="region of interest" description="Disordered" evidence="17">
    <location>
        <begin position="140"/>
        <end position="179"/>
    </location>
</feature>
<dbReference type="PROSITE" id="PS00027">
    <property type="entry name" value="HOMEOBOX_1"/>
    <property type="match status" value="1"/>
</dbReference>
<evidence type="ECO:0000259" key="18">
    <source>
        <dbReference type="PROSITE" id="PS50071"/>
    </source>
</evidence>
<protein>
    <recommendedName>
        <fullName evidence="11">Homeobox protein MIXL1</fullName>
    </recommendedName>
    <alternativeName>
        <fullName evidence="12">Homeodomain protein MIX</fullName>
    </alternativeName>
    <alternativeName>
        <fullName evidence="13">MIX1 homeobox-like protein 1</fullName>
    </alternativeName>
    <alternativeName>
        <fullName evidence="14">Mix.1 homeobox-like protein</fullName>
    </alternativeName>
</protein>
<evidence type="ECO:0000256" key="17">
    <source>
        <dbReference type="SAM" id="MobiDB-lite"/>
    </source>
</evidence>
<dbReference type="GO" id="GO:0005654">
    <property type="term" value="C:nucleoplasm"/>
    <property type="evidence" value="ECO:0007669"/>
    <property type="project" value="UniProtKB-ARBA"/>
</dbReference>
<dbReference type="GO" id="GO:0061629">
    <property type="term" value="F:RNA polymerase II-specific DNA-binding transcription factor binding"/>
    <property type="evidence" value="ECO:0007669"/>
    <property type="project" value="UniProtKB-ARBA"/>
</dbReference>
<gene>
    <name evidence="19" type="ORF">mMyoMyo1_013114</name>
</gene>
<sequence>MATAGSRQLPFGDSAAFPAYRPTHRGILPPPPGPAAALLPARPSGPGPDRSAPASFPGFLGRGPGPSAPAPAGLGPPAPPKGAAAPSASQRRKRTAFSPEQLRLLELVFRRTAYPDIHLRERLAALTLLPESRIQVWFQNRRAKSRRQSGKSRPPAARPALLPDPAAHGTGAGAPCLKAQPPLPVDVTCLPSDPSSHGQNGETCALPEDMATKLDSWEEHILSAFASS</sequence>
<evidence type="ECO:0000256" key="13">
    <source>
        <dbReference type="ARBA" id="ARBA00082629"/>
    </source>
</evidence>
<comment type="similarity">
    <text evidence="2">Belongs to the paired homeobox family.</text>
</comment>
<keyword evidence="7 15" id="KW-0371">Homeobox</keyword>
<evidence type="ECO:0000256" key="4">
    <source>
        <dbReference type="ARBA" id="ARBA00022782"/>
    </source>
</evidence>
<keyword evidence="20" id="KW-1185">Reference proteome</keyword>
<evidence type="ECO:0000256" key="5">
    <source>
        <dbReference type="ARBA" id="ARBA00023015"/>
    </source>
</evidence>
<evidence type="ECO:0000256" key="10">
    <source>
        <dbReference type="ARBA" id="ARBA00055051"/>
    </source>
</evidence>
<dbReference type="PROSITE" id="PS50071">
    <property type="entry name" value="HOMEOBOX_2"/>
    <property type="match status" value="1"/>
</dbReference>
<comment type="caution">
    <text evidence="19">The sequence shown here is derived from an EMBL/GenBank/DDBJ whole genome shotgun (WGS) entry which is preliminary data.</text>
</comment>
<evidence type="ECO:0000256" key="14">
    <source>
        <dbReference type="ARBA" id="ARBA00083722"/>
    </source>
</evidence>
<dbReference type="FunFam" id="1.10.10.60:FF:000329">
    <property type="entry name" value="Mix paired-like homeobox"/>
    <property type="match status" value="1"/>
</dbReference>
<accession>A0A7J7RUW6</accession>
<keyword evidence="8" id="KW-0804">Transcription</keyword>
<evidence type="ECO:0000313" key="20">
    <source>
        <dbReference type="Proteomes" id="UP000527355"/>
    </source>
</evidence>